<dbReference type="OrthoDB" id="6959756at2"/>
<dbReference type="Proteomes" id="UP000297391">
    <property type="component" value="Unassembled WGS sequence"/>
</dbReference>
<name>A0A4Z0AHM2_9PSED</name>
<organism evidence="1 2">
    <name type="scientific">Pseudomonas kairouanensis</name>
    <dbReference type="NCBI Taxonomy" id="2293832"/>
    <lineage>
        <taxon>Bacteria</taxon>
        <taxon>Pseudomonadati</taxon>
        <taxon>Pseudomonadota</taxon>
        <taxon>Gammaproteobacteria</taxon>
        <taxon>Pseudomonadales</taxon>
        <taxon>Pseudomonadaceae</taxon>
        <taxon>Pseudomonas</taxon>
    </lineage>
</organism>
<comment type="caution">
    <text evidence="1">The sequence shown here is derived from an EMBL/GenBank/DDBJ whole genome shotgun (WGS) entry which is preliminary data.</text>
</comment>
<proteinExistence type="predicted"/>
<reference evidence="1 2" key="1">
    <citation type="journal article" date="2019" name="Syst. Appl. Microbiol.">
        <title>New species of pathogenic Pseudomonas isolated from citrus in Tunisia: Proposal of Pseudomonas kairouanensis sp. nov. and Pseudomonas nabeulensis sp. nov.</title>
        <authorList>
            <person name="Oueslati M."/>
            <person name="Mulet M."/>
            <person name="Gomila M."/>
            <person name="Berge O."/>
            <person name="Hajlaoui M.R."/>
            <person name="Lalucat J."/>
            <person name="Sadfi-Zouaoui N."/>
            <person name="Garcia-Valdes E."/>
        </authorList>
    </citation>
    <scope>NUCLEOTIDE SEQUENCE [LARGE SCALE GENOMIC DNA]</scope>
    <source>
        <strain evidence="1 2">KC12</strain>
    </source>
</reference>
<evidence type="ECO:0000313" key="2">
    <source>
        <dbReference type="Proteomes" id="UP000297391"/>
    </source>
</evidence>
<gene>
    <name evidence="1" type="ORF">DYL59_22715</name>
</gene>
<accession>A0A4Z0AHM2</accession>
<sequence length="60" mass="6339">MRLSTSLFQKIQKPLQGSGWCSTVGASLLAKNAKAPRLSRQHALSLTIFASKLAPTGEAA</sequence>
<dbReference type="EMBL" id="QUZU01000034">
    <property type="protein sequence ID" value="TFY86286.1"/>
    <property type="molecule type" value="Genomic_DNA"/>
</dbReference>
<keyword evidence="2" id="KW-1185">Reference proteome</keyword>
<protein>
    <submittedName>
        <fullName evidence="1">Uncharacterized protein</fullName>
    </submittedName>
</protein>
<evidence type="ECO:0000313" key="1">
    <source>
        <dbReference type="EMBL" id="TFY86286.1"/>
    </source>
</evidence>
<dbReference type="AlphaFoldDB" id="A0A4Z0AHM2"/>